<feature type="compositionally biased region" description="Polar residues" evidence="1">
    <location>
        <begin position="40"/>
        <end position="52"/>
    </location>
</feature>
<proteinExistence type="predicted"/>
<dbReference type="InterPro" id="IPR013783">
    <property type="entry name" value="Ig-like_fold"/>
</dbReference>
<dbReference type="InterPro" id="IPR003961">
    <property type="entry name" value="FN3_dom"/>
</dbReference>
<dbReference type="InterPro" id="IPR015919">
    <property type="entry name" value="Cadherin-like_sf"/>
</dbReference>
<dbReference type="Proteomes" id="UP000661077">
    <property type="component" value="Unassembled WGS sequence"/>
</dbReference>
<dbReference type="RefSeq" id="WP_203168299.1">
    <property type="nucleotide sequence ID" value="NZ_JAEVLS010000003.1"/>
</dbReference>
<feature type="domain" description="Fibronectin type-III" evidence="3">
    <location>
        <begin position="126"/>
        <end position="222"/>
    </location>
</feature>
<evidence type="ECO:0000313" key="5">
    <source>
        <dbReference type="Proteomes" id="UP000661077"/>
    </source>
</evidence>
<dbReference type="SMART" id="SM00060">
    <property type="entry name" value="FN3"/>
    <property type="match status" value="1"/>
</dbReference>
<name>A0ABS1WZ11_9GAMM</name>
<dbReference type="InterPro" id="IPR006644">
    <property type="entry name" value="Cadg"/>
</dbReference>
<dbReference type="EMBL" id="JAEVLS010000003">
    <property type="protein sequence ID" value="MBM0106187.1"/>
    <property type="molecule type" value="Genomic_DNA"/>
</dbReference>
<sequence length="222" mass="22339">MRSTYFPGCLTGCLVLASVLLTGCGGGDGGSSTGSATKPDGSSNAAPSVSGTPGASAVVGQAYSFQPAATDADGDRLTFTVANLPSWASFSAETGRISGTPTAAQVGAYENITITVSDGAASAQLGPFAINVTDVSSNSATLSWTPPTQNADGSALSNLAGYQVRYGRSLSNLDQTVNLDNPSINRYVVENLSAGTWYFAVVAVNSRGATSEISNTASKTVT</sequence>
<feature type="chain" id="PRO_5046975418" evidence="2">
    <location>
        <begin position="18"/>
        <end position="222"/>
    </location>
</feature>
<dbReference type="PROSITE" id="PS51257">
    <property type="entry name" value="PROKAR_LIPOPROTEIN"/>
    <property type="match status" value="1"/>
</dbReference>
<keyword evidence="2" id="KW-0732">Signal</keyword>
<evidence type="ECO:0000256" key="2">
    <source>
        <dbReference type="SAM" id="SignalP"/>
    </source>
</evidence>
<feature type="region of interest" description="Disordered" evidence="1">
    <location>
        <begin position="29"/>
        <end position="52"/>
    </location>
</feature>
<evidence type="ECO:0000313" key="4">
    <source>
        <dbReference type="EMBL" id="MBM0106187.1"/>
    </source>
</evidence>
<evidence type="ECO:0000259" key="3">
    <source>
        <dbReference type="PROSITE" id="PS50853"/>
    </source>
</evidence>
<organism evidence="4 5">
    <name type="scientific">Steroidobacter gossypii</name>
    <dbReference type="NCBI Taxonomy" id="2805490"/>
    <lineage>
        <taxon>Bacteria</taxon>
        <taxon>Pseudomonadati</taxon>
        <taxon>Pseudomonadota</taxon>
        <taxon>Gammaproteobacteria</taxon>
        <taxon>Steroidobacterales</taxon>
        <taxon>Steroidobacteraceae</taxon>
        <taxon>Steroidobacter</taxon>
    </lineage>
</organism>
<feature type="signal peptide" evidence="2">
    <location>
        <begin position="1"/>
        <end position="17"/>
    </location>
</feature>
<dbReference type="SMART" id="SM00736">
    <property type="entry name" value="CADG"/>
    <property type="match status" value="1"/>
</dbReference>
<evidence type="ECO:0000256" key="1">
    <source>
        <dbReference type="SAM" id="MobiDB-lite"/>
    </source>
</evidence>
<dbReference type="CDD" id="cd00063">
    <property type="entry name" value="FN3"/>
    <property type="match status" value="1"/>
</dbReference>
<protein>
    <submittedName>
        <fullName evidence="4">Fibronectin type III domain-containing protein</fullName>
    </submittedName>
</protein>
<keyword evidence="5" id="KW-1185">Reference proteome</keyword>
<reference evidence="4 5" key="1">
    <citation type="journal article" date="2021" name="Int. J. Syst. Evol. Microbiol.">
        <title>Steroidobacter gossypii sp. nov., isolated from soil of cotton cropping field.</title>
        <authorList>
            <person name="Huang R."/>
            <person name="Yang S."/>
            <person name="Zhen C."/>
            <person name="Liu W."/>
        </authorList>
    </citation>
    <scope>NUCLEOTIDE SEQUENCE [LARGE SCALE GENOMIC DNA]</scope>
    <source>
        <strain evidence="4 5">S1-65</strain>
    </source>
</reference>
<dbReference type="InterPro" id="IPR036116">
    <property type="entry name" value="FN3_sf"/>
</dbReference>
<accession>A0ABS1WZ11</accession>
<dbReference type="Pfam" id="PF05345">
    <property type="entry name" value="He_PIG"/>
    <property type="match status" value="1"/>
</dbReference>
<dbReference type="SUPFAM" id="SSF49265">
    <property type="entry name" value="Fibronectin type III"/>
    <property type="match status" value="1"/>
</dbReference>
<dbReference type="PROSITE" id="PS50853">
    <property type="entry name" value="FN3"/>
    <property type="match status" value="1"/>
</dbReference>
<comment type="caution">
    <text evidence="4">The sequence shown here is derived from an EMBL/GenBank/DDBJ whole genome shotgun (WGS) entry which is preliminary data.</text>
</comment>
<dbReference type="Gene3D" id="2.60.40.10">
    <property type="entry name" value="Immunoglobulins"/>
    <property type="match status" value="2"/>
</dbReference>
<dbReference type="SUPFAM" id="SSF49313">
    <property type="entry name" value="Cadherin-like"/>
    <property type="match status" value="1"/>
</dbReference>
<gene>
    <name evidence="4" type="ORF">JM946_15755</name>
</gene>